<comment type="caution">
    <text evidence="1">The sequence shown here is derived from an EMBL/GenBank/DDBJ whole genome shotgun (WGS) entry which is preliminary data.</text>
</comment>
<dbReference type="EMBL" id="CAKXAJ010023245">
    <property type="protein sequence ID" value="CAH2227603.1"/>
    <property type="molecule type" value="Genomic_DNA"/>
</dbReference>
<sequence>RLWSAARRAPLTYYDMNLSAQVRHPPAMCAGTVYLVIKQSHYSISLINHPL</sequence>
<proteinExistence type="predicted"/>
<dbReference type="AlphaFoldDB" id="A0A8S4R462"/>
<keyword evidence="2" id="KW-1185">Reference proteome</keyword>
<dbReference type="Proteomes" id="UP000838756">
    <property type="component" value="Unassembled WGS sequence"/>
</dbReference>
<feature type="non-terminal residue" evidence="1">
    <location>
        <position position="1"/>
    </location>
</feature>
<name>A0A8S4R462_9NEOP</name>
<organism evidence="1 2">
    <name type="scientific">Pararge aegeria aegeria</name>
    <dbReference type="NCBI Taxonomy" id="348720"/>
    <lineage>
        <taxon>Eukaryota</taxon>
        <taxon>Metazoa</taxon>
        <taxon>Ecdysozoa</taxon>
        <taxon>Arthropoda</taxon>
        <taxon>Hexapoda</taxon>
        <taxon>Insecta</taxon>
        <taxon>Pterygota</taxon>
        <taxon>Neoptera</taxon>
        <taxon>Endopterygota</taxon>
        <taxon>Lepidoptera</taxon>
        <taxon>Glossata</taxon>
        <taxon>Ditrysia</taxon>
        <taxon>Papilionoidea</taxon>
        <taxon>Nymphalidae</taxon>
        <taxon>Satyrinae</taxon>
        <taxon>Satyrini</taxon>
        <taxon>Parargina</taxon>
        <taxon>Pararge</taxon>
    </lineage>
</organism>
<dbReference type="OrthoDB" id="5914722at2759"/>
<reference evidence="1" key="1">
    <citation type="submission" date="2022-03" db="EMBL/GenBank/DDBJ databases">
        <authorList>
            <person name="Lindestad O."/>
        </authorList>
    </citation>
    <scope>NUCLEOTIDE SEQUENCE</scope>
</reference>
<protein>
    <submittedName>
        <fullName evidence="1">Jg24572 protein</fullName>
    </submittedName>
</protein>
<accession>A0A8S4R462</accession>
<gene>
    <name evidence="1" type="primary">jg24572</name>
    <name evidence="1" type="ORF">PAEG_LOCUS7981</name>
</gene>
<evidence type="ECO:0000313" key="2">
    <source>
        <dbReference type="Proteomes" id="UP000838756"/>
    </source>
</evidence>
<evidence type="ECO:0000313" key="1">
    <source>
        <dbReference type="EMBL" id="CAH2227603.1"/>
    </source>
</evidence>